<keyword evidence="3" id="KW-1185">Reference proteome</keyword>
<feature type="signal peptide" evidence="1">
    <location>
        <begin position="1"/>
        <end position="25"/>
    </location>
</feature>
<keyword evidence="1" id="KW-0732">Signal</keyword>
<dbReference type="AlphaFoldDB" id="A0A853FGU6"/>
<reference evidence="2 3" key="1">
    <citation type="submission" date="2020-07" db="EMBL/GenBank/DDBJ databases">
        <title>Taxonomic revisions and descriptions of new bacterial species based on genomic comparisons in the high-G+C-content subgroup of the family Alcaligenaceae.</title>
        <authorList>
            <person name="Szabo A."/>
            <person name="Felfoldi T."/>
        </authorList>
    </citation>
    <scope>NUCLEOTIDE SEQUENCE [LARGE SCALE GENOMIC DNA]</scope>
    <source>
        <strain evidence="2 3">DSM 25264</strain>
    </source>
</reference>
<feature type="non-terminal residue" evidence="2">
    <location>
        <position position="54"/>
    </location>
</feature>
<organism evidence="2 3">
    <name type="scientific">Allopusillimonas soli</name>
    <dbReference type="NCBI Taxonomy" id="659016"/>
    <lineage>
        <taxon>Bacteria</taxon>
        <taxon>Pseudomonadati</taxon>
        <taxon>Pseudomonadota</taxon>
        <taxon>Betaproteobacteria</taxon>
        <taxon>Burkholderiales</taxon>
        <taxon>Alcaligenaceae</taxon>
        <taxon>Allopusillimonas</taxon>
    </lineage>
</organism>
<dbReference type="EMBL" id="JACCEW010000018">
    <property type="protein sequence ID" value="NYT39097.1"/>
    <property type="molecule type" value="Genomic_DNA"/>
</dbReference>
<evidence type="ECO:0000256" key="1">
    <source>
        <dbReference type="SAM" id="SignalP"/>
    </source>
</evidence>
<gene>
    <name evidence="2" type="ORF">H0A68_19715</name>
</gene>
<protein>
    <submittedName>
        <fullName evidence="2">Uncharacterized protein</fullName>
    </submittedName>
</protein>
<name>A0A853FGU6_9BURK</name>
<feature type="chain" id="PRO_5032642814" evidence="1">
    <location>
        <begin position="26"/>
        <end position="54"/>
    </location>
</feature>
<dbReference type="Proteomes" id="UP000580517">
    <property type="component" value="Unassembled WGS sequence"/>
</dbReference>
<sequence>MVQLKHWFAWAGLISGLSLAVPAGAEITPMPKEQIKVMQASTSAYKDYMLNCGG</sequence>
<comment type="caution">
    <text evidence="2">The sequence shown here is derived from an EMBL/GenBank/DDBJ whole genome shotgun (WGS) entry which is preliminary data.</text>
</comment>
<accession>A0A853FGU6</accession>
<evidence type="ECO:0000313" key="3">
    <source>
        <dbReference type="Proteomes" id="UP000580517"/>
    </source>
</evidence>
<proteinExistence type="predicted"/>
<evidence type="ECO:0000313" key="2">
    <source>
        <dbReference type="EMBL" id="NYT39097.1"/>
    </source>
</evidence>